<feature type="region of interest" description="Disordered" evidence="9">
    <location>
        <begin position="43"/>
        <end position="66"/>
    </location>
</feature>
<keyword evidence="4" id="KW-0862">Zinc</keyword>
<evidence type="ECO:0000256" key="8">
    <source>
        <dbReference type="PROSITE-ProRule" id="PRU00042"/>
    </source>
</evidence>
<feature type="non-terminal residue" evidence="11">
    <location>
        <position position="108"/>
    </location>
</feature>
<keyword evidence="5" id="KW-0805">Transcription regulation</keyword>
<dbReference type="SUPFAM" id="SSF57667">
    <property type="entry name" value="beta-beta-alpha zinc fingers"/>
    <property type="match status" value="1"/>
</dbReference>
<evidence type="ECO:0000256" key="9">
    <source>
        <dbReference type="SAM" id="MobiDB-lite"/>
    </source>
</evidence>
<dbReference type="PROSITE" id="PS50157">
    <property type="entry name" value="ZINC_FINGER_C2H2_2"/>
    <property type="match status" value="1"/>
</dbReference>
<comment type="caution">
    <text evidence="11">The sequence shown here is derived from an EMBL/GenBank/DDBJ whole genome shotgun (WGS) entry which is preliminary data.</text>
</comment>
<evidence type="ECO:0000256" key="5">
    <source>
        <dbReference type="ARBA" id="ARBA00023015"/>
    </source>
</evidence>
<accession>A0A317SLW3</accession>
<dbReference type="Gene3D" id="3.30.160.60">
    <property type="entry name" value="Classic Zinc Finger"/>
    <property type="match status" value="1"/>
</dbReference>
<evidence type="ECO:0000259" key="10">
    <source>
        <dbReference type="PROSITE" id="PS50157"/>
    </source>
</evidence>
<keyword evidence="6" id="KW-0804">Transcription</keyword>
<name>A0A317SLW3_9PEZI</name>
<evidence type="ECO:0000313" key="12">
    <source>
        <dbReference type="Proteomes" id="UP000246991"/>
    </source>
</evidence>
<evidence type="ECO:0000256" key="6">
    <source>
        <dbReference type="ARBA" id="ARBA00023163"/>
    </source>
</evidence>
<protein>
    <recommendedName>
        <fullName evidence="10">C2H2-type domain-containing protein</fullName>
    </recommendedName>
</protein>
<evidence type="ECO:0000313" key="11">
    <source>
        <dbReference type="EMBL" id="PWW75375.1"/>
    </source>
</evidence>
<dbReference type="Proteomes" id="UP000246991">
    <property type="component" value="Unassembled WGS sequence"/>
</dbReference>
<comment type="subcellular location">
    <subcellularLocation>
        <location evidence="1">Nucleus</location>
    </subcellularLocation>
</comment>
<dbReference type="GO" id="GO:0008270">
    <property type="term" value="F:zinc ion binding"/>
    <property type="evidence" value="ECO:0007669"/>
    <property type="project" value="UniProtKB-KW"/>
</dbReference>
<evidence type="ECO:0000256" key="3">
    <source>
        <dbReference type="ARBA" id="ARBA00022771"/>
    </source>
</evidence>
<evidence type="ECO:0000256" key="1">
    <source>
        <dbReference type="ARBA" id="ARBA00004123"/>
    </source>
</evidence>
<gene>
    <name evidence="11" type="ORF">C7212DRAFT_25396</name>
</gene>
<feature type="non-terminal residue" evidence="11">
    <location>
        <position position="1"/>
    </location>
</feature>
<dbReference type="GO" id="GO:0006357">
    <property type="term" value="P:regulation of transcription by RNA polymerase II"/>
    <property type="evidence" value="ECO:0007669"/>
    <property type="project" value="TreeGrafter"/>
</dbReference>
<dbReference type="PANTHER" id="PTHR46179">
    <property type="entry name" value="ZINC FINGER PROTEIN"/>
    <property type="match status" value="1"/>
</dbReference>
<evidence type="ECO:0000256" key="7">
    <source>
        <dbReference type="ARBA" id="ARBA00023242"/>
    </source>
</evidence>
<feature type="compositionally biased region" description="Basic residues" evidence="9">
    <location>
        <begin position="44"/>
        <end position="54"/>
    </location>
</feature>
<keyword evidence="2" id="KW-0479">Metal-binding</keyword>
<dbReference type="SMART" id="SM00355">
    <property type="entry name" value="ZnF_C2H2"/>
    <property type="match status" value="2"/>
</dbReference>
<keyword evidence="3 8" id="KW-0863">Zinc-finger</keyword>
<proteinExistence type="predicted"/>
<dbReference type="OrthoDB" id="8922241at2759"/>
<evidence type="ECO:0000256" key="4">
    <source>
        <dbReference type="ARBA" id="ARBA00022833"/>
    </source>
</evidence>
<keyword evidence="7" id="KW-0539">Nucleus</keyword>
<dbReference type="InterPro" id="IPR013087">
    <property type="entry name" value="Znf_C2H2_type"/>
</dbReference>
<sequence length="108" mass="12335">SPSNYPYQIPLACAPLDTTADRPSNPPYICEICETKFGRETDLKRHKRTTKKHSPPSGPACTEPGCKHPARFTRVDNFKHHFKKQHRKTGDEADAFIADWRAREEPGF</sequence>
<dbReference type="InterPro" id="IPR051061">
    <property type="entry name" value="Zinc_finger_trans_reg"/>
</dbReference>
<feature type="domain" description="C2H2-type" evidence="10">
    <location>
        <begin position="28"/>
        <end position="58"/>
    </location>
</feature>
<keyword evidence="12" id="KW-1185">Reference proteome</keyword>
<dbReference type="AlphaFoldDB" id="A0A317SLW3"/>
<dbReference type="InterPro" id="IPR036236">
    <property type="entry name" value="Znf_C2H2_sf"/>
</dbReference>
<organism evidence="11 12">
    <name type="scientific">Tuber magnatum</name>
    <name type="common">white Piedmont truffle</name>
    <dbReference type="NCBI Taxonomy" id="42249"/>
    <lineage>
        <taxon>Eukaryota</taxon>
        <taxon>Fungi</taxon>
        <taxon>Dikarya</taxon>
        <taxon>Ascomycota</taxon>
        <taxon>Pezizomycotina</taxon>
        <taxon>Pezizomycetes</taxon>
        <taxon>Pezizales</taxon>
        <taxon>Tuberaceae</taxon>
        <taxon>Tuber</taxon>
    </lineage>
</organism>
<dbReference type="GO" id="GO:0005634">
    <property type="term" value="C:nucleus"/>
    <property type="evidence" value="ECO:0007669"/>
    <property type="project" value="UniProtKB-SubCell"/>
</dbReference>
<evidence type="ECO:0000256" key="2">
    <source>
        <dbReference type="ARBA" id="ARBA00022723"/>
    </source>
</evidence>
<dbReference type="EMBL" id="PYWC01000047">
    <property type="protein sequence ID" value="PWW75375.1"/>
    <property type="molecule type" value="Genomic_DNA"/>
</dbReference>
<dbReference type="PANTHER" id="PTHR46179:SF13">
    <property type="entry name" value="C2H2-TYPE DOMAIN-CONTAINING PROTEIN"/>
    <property type="match status" value="1"/>
</dbReference>
<reference evidence="11 12" key="1">
    <citation type="submission" date="2018-03" db="EMBL/GenBank/DDBJ databases">
        <title>Genomes of Pezizomycetes fungi and the evolution of truffles.</title>
        <authorList>
            <person name="Murat C."/>
            <person name="Payen T."/>
            <person name="Noel B."/>
            <person name="Kuo A."/>
            <person name="Martin F.M."/>
        </authorList>
    </citation>
    <scope>NUCLEOTIDE SEQUENCE [LARGE SCALE GENOMIC DNA]</scope>
    <source>
        <strain evidence="11">091103-1</strain>
    </source>
</reference>